<feature type="domain" description="ABC transmembrane type-1" evidence="10">
    <location>
        <begin position="159"/>
        <end position="438"/>
    </location>
</feature>
<dbReference type="InterPro" id="IPR011527">
    <property type="entry name" value="ABC1_TM_dom"/>
</dbReference>
<dbReference type="InterPro" id="IPR003439">
    <property type="entry name" value="ABC_transporter-like_ATP-bd"/>
</dbReference>
<feature type="transmembrane region" description="Helical" evidence="8">
    <location>
        <begin position="267"/>
        <end position="291"/>
    </location>
</feature>
<feature type="transmembrane region" description="Helical" evidence="8">
    <location>
        <begin position="387"/>
        <end position="409"/>
    </location>
</feature>
<evidence type="ECO:0000259" key="9">
    <source>
        <dbReference type="PROSITE" id="PS50893"/>
    </source>
</evidence>
<sequence>MNIELQQDQKDCGLIVLQAFYKHFYKSKLDINILKQNITYGQNGISLFDLSNLAQNIGMELNVLEGDFHSFLNLDIHETFFTLINDDNYFHYIIINEKDDKYIYASDPSKGRIKIPIERFKNMYLNIIVKVQKTNNINKNLINEHRALDIFSKHLFSIILISFLSILIQGLLFASSFYLKYVIDKVIFSNESDKLLTITIIFVWIFVVRILSEFINNFLKQKMMQKIEFSLLNIFIDKSLNGKIQQIEKISKSEYMQRVASISEVSLFYSNVIVIIFSNILSIMVSCLVMGFISWKLLFIVLFSLLVYFIFSLFLKIKINKRYPKIIQNNIFLMENNMEIFLNNIYSKNSFYKTQKLEEISNAIKNIKRDNFSFWNIINFKNIFTKLIFVIQQFIVIYIATKLIIVGTFSLGNLLLFNSIVLFLNSPIENLIELIVNWKISRMQINRLSYVLFIENENTINRTCEIDKIKIIDFKDVSFAYTNKNLFNNKTINITDSTKIIGPNGSGKSTLLKLIYGLYDNYDGKILINGLELKDINLDKYREKIFFNVNNIYFPNEFIVDFITCKNEKALNNLKHNINKFKLTELLNYFNLSWTYKIEDGGVFLSSGQRQIINLLKLFCFDYDLILFDEAFENISSDVFPDIKKAILEVQPQAMFIEISHNKHYICDKNIIEL</sequence>
<dbReference type="GO" id="GO:0015421">
    <property type="term" value="F:ABC-type oligopeptide transporter activity"/>
    <property type="evidence" value="ECO:0007669"/>
    <property type="project" value="TreeGrafter"/>
</dbReference>
<dbReference type="InterPro" id="IPR036640">
    <property type="entry name" value="ABC1_TM_sf"/>
</dbReference>
<dbReference type="SUPFAM" id="SSF52540">
    <property type="entry name" value="P-loop containing nucleoside triphosphate hydrolases"/>
    <property type="match status" value="1"/>
</dbReference>
<proteinExistence type="inferred from homology"/>
<evidence type="ECO:0000259" key="11">
    <source>
        <dbReference type="PROSITE" id="PS50990"/>
    </source>
</evidence>
<evidence type="ECO:0000313" key="12">
    <source>
        <dbReference type="EMBL" id="VEU55620.1"/>
    </source>
</evidence>
<dbReference type="PANTHER" id="PTHR43394">
    <property type="entry name" value="ATP-DEPENDENT PERMEASE MDL1, MITOCHONDRIAL"/>
    <property type="match status" value="1"/>
</dbReference>
<dbReference type="PANTHER" id="PTHR43394:SF1">
    <property type="entry name" value="ATP-BINDING CASSETTE SUB-FAMILY B MEMBER 10, MITOCHONDRIAL"/>
    <property type="match status" value="1"/>
</dbReference>
<dbReference type="NCBIfam" id="NF045998">
    <property type="entry name" value="cleave_ABC_plasm"/>
    <property type="match status" value="1"/>
</dbReference>
<dbReference type="GO" id="GO:0006508">
    <property type="term" value="P:proteolysis"/>
    <property type="evidence" value="ECO:0007669"/>
    <property type="project" value="InterPro"/>
</dbReference>
<dbReference type="InterPro" id="IPR027417">
    <property type="entry name" value="P-loop_NTPase"/>
</dbReference>
<name>A0A448ZWJ8_METOS</name>
<keyword evidence="13" id="KW-1185">Reference proteome</keyword>
<dbReference type="Gene3D" id="1.20.1560.10">
    <property type="entry name" value="ABC transporter type 1, transmembrane domain"/>
    <property type="match status" value="1"/>
</dbReference>
<evidence type="ECO:0000256" key="3">
    <source>
        <dbReference type="ARBA" id="ARBA00022692"/>
    </source>
</evidence>
<dbReference type="Pfam" id="PF03412">
    <property type="entry name" value="Peptidase_C39"/>
    <property type="match status" value="1"/>
</dbReference>
<evidence type="ECO:0000256" key="5">
    <source>
        <dbReference type="ARBA" id="ARBA00022807"/>
    </source>
</evidence>
<reference evidence="12 13" key="1">
    <citation type="submission" date="2019-01" db="EMBL/GenBank/DDBJ databases">
        <authorList>
            <consortium name="Pathogen Informatics"/>
        </authorList>
    </citation>
    <scope>NUCLEOTIDE SEQUENCE [LARGE SCALE GENOMIC DNA]</scope>
    <source>
        <strain evidence="12 13">NCTC10112</strain>
    </source>
</reference>
<dbReference type="GO" id="GO:0016887">
    <property type="term" value="F:ATP hydrolysis activity"/>
    <property type="evidence" value="ECO:0007669"/>
    <property type="project" value="InterPro"/>
</dbReference>
<dbReference type="RefSeq" id="WP_022935996.1">
    <property type="nucleotide sequence ID" value="NZ_LR214940.1"/>
</dbReference>
<keyword evidence="5" id="KW-0645">Protease</keyword>
<evidence type="ECO:0000256" key="1">
    <source>
        <dbReference type="ARBA" id="ARBA00004651"/>
    </source>
</evidence>
<dbReference type="PROSITE" id="PS50893">
    <property type="entry name" value="ABC_TRANSPORTER_2"/>
    <property type="match status" value="1"/>
</dbReference>
<dbReference type="AlphaFoldDB" id="A0A448ZWJ8"/>
<keyword evidence="7 8" id="KW-0472">Membrane</keyword>
<dbReference type="Gene3D" id="3.40.50.300">
    <property type="entry name" value="P-loop containing nucleotide triphosphate hydrolases"/>
    <property type="match status" value="1"/>
</dbReference>
<gene>
    <name evidence="12" type="primary">cbiO_3</name>
    <name evidence="12" type="ORF">NCTC10112_00326</name>
</gene>
<dbReference type="Pfam" id="PF00664">
    <property type="entry name" value="ABC_membrane"/>
    <property type="match status" value="1"/>
</dbReference>
<evidence type="ECO:0000256" key="4">
    <source>
        <dbReference type="ARBA" id="ARBA00022801"/>
    </source>
</evidence>
<feature type="transmembrane region" description="Helical" evidence="8">
    <location>
        <begin position="198"/>
        <end position="219"/>
    </location>
</feature>
<feature type="transmembrane region" description="Helical" evidence="8">
    <location>
        <begin position="155"/>
        <end position="178"/>
    </location>
</feature>
<dbReference type="Gene3D" id="3.90.70.10">
    <property type="entry name" value="Cysteine proteinases"/>
    <property type="match status" value="1"/>
</dbReference>
<protein>
    <submittedName>
        <fullName evidence="12">Cobalt transporter ATP-binding subunit</fullName>
        <ecNumber evidence="12">3.4.22.-</ecNumber>
    </submittedName>
</protein>
<evidence type="ECO:0000256" key="6">
    <source>
        <dbReference type="ARBA" id="ARBA00022989"/>
    </source>
</evidence>
<dbReference type="KEGG" id="mob:NCTC10112_00326"/>
<feature type="domain" description="ABC transporter" evidence="9">
    <location>
        <begin position="469"/>
        <end position="674"/>
    </location>
</feature>
<evidence type="ECO:0000256" key="8">
    <source>
        <dbReference type="SAM" id="Phobius"/>
    </source>
</evidence>
<dbReference type="PROSITE" id="PS50990">
    <property type="entry name" value="PEPTIDASE_C39"/>
    <property type="match status" value="1"/>
</dbReference>
<evidence type="ECO:0000259" key="10">
    <source>
        <dbReference type="PROSITE" id="PS50929"/>
    </source>
</evidence>
<evidence type="ECO:0000313" key="13">
    <source>
        <dbReference type="Proteomes" id="UP000290482"/>
    </source>
</evidence>
<evidence type="ECO:0000256" key="7">
    <source>
        <dbReference type="ARBA" id="ARBA00023136"/>
    </source>
</evidence>
<dbReference type="InterPro" id="IPR039421">
    <property type="entry name" value="Type_1_exporter"/>
</dbReference>
<keyword evidence="4 12" id="KW-0378">Hydrolase</keyword>
<dbReference type="SUPFAM" id="SSF90123">
    <property type="entry name" value="ABC transporter transmembrane region"/>
    <property type="match status" value="1"/>
</dbReference>
<dbReference type="EMBL" id="LR214940">
    <property type="protein sequence ID" value="VEU55620.1"/>
    <property type="molecule type" value="Genomic_DNA"/>
</dbReference>
<evidence type="ECO:0000256" key="2">
    <source>
        <dbReference type="ARBA" id="ARBA00005417"/>
    </source>
</evidence>
<keyword evidence="5" id="KW-0788">Thiol protease</keyword>
<keyword evidence="12" id="KW-0547">Nucleotide-binding</keyword>
<dbReference type="Pfam" id="PF00005">
    <property type="entry name" value="ABC_tran"/>
    <property type="match status" value="1"/>
</dbReference>
<feature type="domain" description="Peptidase C39" evidence="11">
    <location>
        <begin position="6"/>
        <end position="131"/>
    </location>
</feature>
<dbReference type="GO" id="GO:0005886">
    <property type="term" value="C:plasma membrane"/>
    <property type="evidence" value="ECO:0007669"/>
    <property type="project" value="UniProtKB-SubCell"/>
</dbReference>
<feature type="transmembrane region" description="Helical" evidence="8">
    <location>
        <begin position="297"/>
        <end position="315"/>
    </location>
</feature>
<organism evidence="12 13">
    <name type="scientific">Metamycoplasma orale</name>
    <name type="common">Mycoplasma orale</name>
    <dbReference type="NCBI Taxonomy" id="2121"/>
    <lineage>
        <taxon>Bacteria</taxon>
        <taxon>Bacillati</taxon>
        <taxon>Mycoplasmatota</taxon>
        <taxon>Mycoplasmoidales</taxon>
        <taxon>Metamycoplasmataceae</taxon>
        <taxon>Metamycoplasma</taxon>
    </lineage>
</organism>
<dbReference type="EC" id="3.4.22.-" evidence="12"/>
<keyword evidence="6 8" id="KW-1133">Transmembrane helix</keyword>
<comment type="similarity">
    <text evidence="2">Belongs to the ABC transporter superfamily.</text>
</comment>
<keyword evidence="12" id="KW-0067">ATP-binding</keyword>
<dbReference type="InterPro" id="IPR005074">
    <property type="entry name" value="Peptidase_C39"/>
</dbReference>
<accession>A0A448ZWJ8</accession>
<dbReference type="OrthoDB" id="403954at2"/>
<dbReference type="GO" id="GO:0008234">
    <property type="term" value="F:cysteine-type peptidase activity"/>
    <property type="evidence" value="ECO:0007669"/>
    <property type="project" value="UniProtKB-KW"/>
</dbReference>
<dbReference type="GO" id="GO:0005524">
    <property type="term" value="F:ATP binding"/>
    <property type="evidence" value="ECO:0007669"/>
    <property type="project" value="UniProtKB-KW"/>
</dbReference>
<keyword evidence="3 8" id="KW-0812">Transmembrane</keyword>
<comment type="subcellular location">
    <subcellularLocation>
        <location evidence="1">Cell membrane</location>
        <topology evidence="1">Multi-pass membrane protein</topology>
    </subcellularLocation>
</comment>
<dbReference type="PROSITE" id="PS50929">
    <property type="entry name" value="ABC_TM1F"/>
    <property type="match status" value="1"/>
</dbReference>
<dbReference type="Proteomes" id="UP000290482">
    <property type="component" value="Chromosome"/>
</dbReference>